<dbReference type="PROSITE" id="PS00463">
    <property type="entry name" value="ZN2_CY6_FUNGAL_1"/>
    <property type="match status" value="1"/>
</dbReference>
<comment type="caution">
    <text evidence="3">The sequence shown here is derived from an EMBL/GenBank/DDBJ whole genome shotgun (WGS) entry which is preliminary data.</text>
</comment>
<dbReference type="SMART" id="SM00066">
    <property type="entry name" value="GAL4"/>
    <property type="match status" value="1"/>
</dbReference>
<dbReference type="InterPro" id="IPR001138">
    <property type="entry name" value="Zn2Cys6_DnaBD"/>
</dbReference>
<accession>A0A9P4NJG3</accession>
<dbReference type="GO" id="GO:0000981">
    <property type="term" value="F:DNA-binding transcription factor activity, RNA polymerase II-specific"/>
    <property type="evidence" value="ECO:0007669"/>
    <property type="project" value="InterPro"/>
</dbReference>
<dbReference type="InterPro" id="IPR036864">
    <property type="entry name" value="Zn2-C6_fun-type_DNA-bd_sf"/>
</dbReference>
<dbReference type="OrthoDB" id="4314040at2759"/>
<gene>
    <name evidence="3" type="ORF">EJ08DRAFT_672424</name>
</gene>
<name>A0A9P4NJG3_9PEZI</name>
<dbReference type="PANTHER" id="PTHR38111:SF11">
    <property type="entry name" value="TRANSCRIPTION FACTOR DOMAIN-CONTAINING PROTEIN-RELATED"/>
    <property type="match status" value="1"/>
</dbReference>
<dbReference type="PROSITE" id="PS50048">
    <property type="entry name" value="ZN2_CY6_FUNGAL_2"/>
    <property type="match status" value="1"/>
</dbReference>
<reference evidence="3" key="1">
    <citation type="journal article" date="2020" name="Stud. Mycol.">
        <title>101 Dothideomycetes genomes: a test case for predicting lifestyles and emergence of pathogens.</title>
        <authorList>
            <person name="Haridas S."/>
            <person name="Albert R."/>
            <person name="Binder M."/>
            <person name="Bloem J."/>
            <person name="Labutti K."/>
            <person name="Salamov A."/>
            <person name="Andreopoulos B."/>
            <person name="Baker S."/>
            <person name="Barry K."/>
            <person name="Bills G."/>
            <person name="Bluhm B."/>
            <person name="Cannon C."/>
            <person name="Castanera R."/>
            <person name="Culley D."/>
            <person name="Daum C."/>
            <person name="Ezra D."/>
            <person name="Gonzalez J."/>
            <person name="Henrissat B."/>
            <person name="Kuo A."/>
            <person name="Liang C."/>
            <person name="Lipzen A."/>
            <person name="Lutzoni F."/>
            <person name="Magnuson J."/>
            <person name="Mondo S."/>
            <person name="Nolan M."/>
            <person name="Ohm R."/>
            <person name="Pangilinan J."/>
            <person name="Park H.-J."/>
            <person name="Ramirez L."/>
            <person name="Alfaro M."/>
            <person name="Sun H."/>
            <person name="Tritt A."/>
            <person name="Yoshinaga Y."/>
            <person name="Zwiers L.-H."/>
            <person name="Turgeon B."/>
            <person name="Goodwin S."/>
            <person name="Spatafora J."/>
            <person name="Crous P."/>
            <person name="Grigoriev I."/>
        </authorList>
    </citation>
    <scope>NUCLEOTIDE SEQUENCE</scope>
    <source>
        <strain evidence="3">CBS 130266</strain>
    </source>
</reference>
<organism evidence="3 4">
    <name type="scientific">Tothia fuscella</name>
    <dbReference type="NCBI Taxonomy" id="1048955"/>
    <lineage>
        <taxon>Eukaryota</taxon>
        <taxon>Fungi</taxon>
        <taxon>Dikarya</taxon>
        <taxon>Ascomycota</taxon>
        <taxon>Pezizomycotina</taxon>
        <taxon>Dothideomycetes</taxon>
        <taxon>Pleosporomycetidae</taxon>
        <taxon>Venturiales</taxon>
        <taxon>Cylindrosympodiaceae</taxon>
        <taxon>Tothia</taxon>
    </lineage>
</organism>
<dbReference type="SUPFAM" id="SSF57701">
    <property type="entry name" value="Zn2/Cys6 DNA-binding domain"/>
    <property type="match status" value="1"/>
</dbReference>
<dbReference type="Proteomes" id="UP000800235">
    <property type="component" value="Unassembled WGS sequence"/>
</dbReference>
<dbReference type="CDD" id="cd00067">
    <property type="entry name" value="GAL4"/>
    <property type="match status" value="1"/>
</dbReference>
<dbReference type="EMBL" id="MU007078">
    <property type="protein sequence ID" value="KAF2423717.1"/>
    <property type="molecule type" value="Genomic_DNA"/>
</dbReference>
<evidence type="ECO:0000313" key="4">
    <source>
        <dbReference type="Proteomes" id="UP000800235"/>
    </source>
</evidence>
<dbReference type="AlphaFoldDB" id="A0A9P4NJG3"/>
<feature type="domain" description="Zn(2)-C6 fungal-type" evidence="2">
    <location>
        <begin position="9"/>
        <end position="37"/>
    </location>
</feature>
<protein>
    <recommendedName>
        <fullName evidence="2">Zn(2)-C6 fungal-type domain-containing protein</fullName>
    </recommendedName>
</protein>
<sequence length="471" mass="52813">MPGVPSGRGCEACRKQKKKCNQAQPSCARCHRLQIPCIGSGQRRFKFQNQTLALMSTKEQPIKFVLGLPRSPSNDMSAVASGFVSALEITDIRYDLGCYGLFMKDIPGRLGSNAVLDASVSALTTSYAAFSKRQENAETYANYTHALKALRLCLDNPAQKDKVNILCAIYMLIICQTWIGKRDDHKLSHGEVVAHLLNSTSPQDWRGDFEIQLLVTLCVPLLVESIINPRIKLDPWIWAMTETYGPQKEDPHGIGSLKLRNLAKFPRYVRHPELCMDEITMAYTQLVEEVPKLATLLVEITNSVRASWSPTSSPPIQAMRLLGIYQVSYGIGLTLAMILNRILRAFDPFNALLLQEFEPFLEQTMKVAEQALRNRPLGSGYVPICLVAAWSATSDPFKRLGVEQMMIEYQKDFPQALWMEMAEWLTRKFHAMDFKHSLDFLLVDSSISTGSDSSSEEPDDITFGAESCTIM</sequence>
<dbReference type="Pfam" id="PF00172">
    <property type="entry name" value="Zn_clus"/>
    <property type="match status" value="1"/>
</dbReference>
<evidence type="ECO:0000259" key="2">
    <source>
        <dbReference type="PROSITE" id="PS50048"/>
    </source>
</evidence>
<dbReference type="InterPro" id="IPR053178">
    <property type="entry name" value="Osmoadaptation_assoc"/>
</dbReference>
<dbReference type="PANTHER" id="PTHR38111">
    <property type="entry name" value="ZN(2)-C6 FUNGAL-TYPE DOMAIN-CONTAINING PROTEIN-RELATED"/>
    <property type="match status" value="1"/>
</dbReference>
<dbReference type="GO" id="GO:0008270">
    <property type="term" value="F:zinc ion binding"/>
    <property type="evidence" value="ECO:0007669"/>
    <property type="project" value="InterPro"/>
</dbReference>
<keyword evidence="4" id="KW-1185">Reference proteome</keyword>
<proteinExistence type="predicted"/>
<dbReference type="Gene3D" id="4.10.240.10">
    <property type="entry name" value="Zn(2)-C6 fungal-type DNA-binding domain"/>
    <property type="match status" value="1"/>
</dbReference>
<evidence type="ECO:0000256" key="1">
    <source>
        <dbReference type="ARBA" id="ARBA00023242"/>
    </source>
</evidence>
<keyword evidence="1" id="KW-0539">Nucleus</keyword>
<evidence type="ECO:0000313" key="3">
    <source>
        <dbReference type="EMBL" id="KAF2423717.1"/>
    </source>
</evidence>